<dbReference type="InterPro" id="IPR026350">
    <property type="entry name" value="GxxExxY"/>
</dbReference>
<evidence type="ECO:0000313" key="2">
    <source>
        <dbReference type="Proteomes" id="UP000710385"/>
    </source>
</evidence>
<comment type="caution">
    <text evidence="1">The sequence shown here is derived from an EMBL/GenBank/DDBJ whole genome shotgun (WGS) entry which is preliminary data.</text>
</comment>
<evidence type="ECO:0000313" key="1">
    <source>
        <dbReference type="EMBL" id="MBE7525014.1"/>
    </source>
</evidence>
<reference evidence="1" key="1">
    <citation type="submission" date="2020-05" db="EMBL/GenBank/DDBJ databases">
        <title>High-Quality Genomes of Partial-Nitritation/Anammox System by Hierarchical Clustering Based Hybrid Assembly.</title>
        <authorList>
            <person name="Liu L."/>
            <person name="Wang Y."/>
            <person name="Che Y."/>
            <person name="Chen Y."/>
            <person name="Xia Y."/>
            <person name="Luo R."/>
            <person name="Cheng S.H."/>
            <person name="Zheng C."/>
            <person name="Zhang T."/>
        </authorList>
    </citation>
    <scope>NUCLEOTIDE SEQUENCE</scope>
    <source>
        <strain evidence="1">H1_PAT1</strain>
    </source>
</reference>
<protein>
    <submittedName>
        <fullName evidence="1">GxxExxY protein</fullName>
    </submittedName>
</protein>
<dbReference type="EMBL" id="JABTTY010000001">
    <property type="protein sequence ID" value="MBE7525014.1"/>
    <property type="molecule type" value="Genomic_DNA"/>
</dbReference>
<gene>
    <name evidence="1" type="ORF">HS096_01280</name>
</gene>
<dbReference type="AlphaFoldDB" id="A0A928TRZ0"/>
<proteinExistence type="predicted"/>
<dbReference type="Proteomes" id="UP000710385">
    <property type="component" value="Unassembled WGS sequence"/>
</dbReference>
<name>A0A928TRZ0_UNCKA</name>
<organism evidence="1 2">
    <name type="scientific">candidate division WWE3 bacterium</name>
    <dbReference type="NCBI Taxonomy" id="2053526"/>
    <lineage>
        <taxon>Bacteria</taxon>
        <taxon>Katanobacteria</taxon>
    </lineage>
</organism>
<accession>A0A928TRZ0</accession>
<sequence>MLYSDLSYRVVAASLSLRGIQYAPHAFMPIQFQKRNIGKSYLDFLIEDRIILEIKRDARIRRPFIDQAPAYLRSTGHRLAMLANVSPNELEYT</sequence>
<dbReference type="NCBIfam" id="TIGR04256">
    <property type="entry name" value="GxxExxY"/>
    <property type="match status" value="1"/>
</dbReference>
<dbReference type="Pfam" id="PF13366">
    <property type="entry name" value="PDDEXK_3"/>
    <property type="match status" value="1"/>
</dbReference>